<feature type="binding site" evidence="8">
    <location>
        <position position="18"/>
    </location>
    <ligand>
        <name>a divalent metal cation</name>
        <dbReference type="ChEBI" id="CHEBI:60240"/>
    </ligand>
</feature>
<dbReference type="EMBL" id="JBHTBU010000001">
    <property type="protein sequence ID" value="MFC7287763.1"/>
    <property type="molecule type" value="Genomic_DNA"/>
</dbReference>
<evidence type="ECO:0000313" key="11">
    <source>
        <dbReference type="EMBL" id="MFC7287763.1"/>
    </source>
</evidence>
<dbReference type="PANTHER" id="PTHR43181">
    <property type="entry name" value="2-C-METHYL-D-ERYTHRITOL 2,4-CYCLODIPHOSPHATE SYNTHASE, CHLOROPLASTIC"/>
    <property type="match status" value="1"/>
</dbReference>
<keyword evidence="5 8" id="KW-0479">Metal-binding</keyword>
<dbReference type="CDD" id="cd00554">
    <property type="entry name" value="MECDP_synthase"/>
    <property type="match status" value="1"/>
</dbReference>
<comment type="function">
    <text evidence="8">Involved in the biosynthesis of isopentenyl diphosphate (IPP) and dimethylallyl diphosphate (DMAPP), two major building blocks of isoprenoid compounds. Catalyzes the conversion of 4-diphosphocytidyl-2-C-methyl-D-erythritol 2-phosphate (CDP-ME2P) to 2-C-methyl-D-erythritol 2,4-cyclodiphosphate (ME-CPP) with a corresponding release of cytidine 5-monophosphate (CMP).</text>
</comment>
<dbReference type="PANTHER" id="PTHR43181:SF1">
    <property type="entry name" value="2-C-METHYL-D-ERYTHRITOL 2,4-CYCLODIPHOSPHATE SYNTHASE, CHLOROPLASTIC"/>
    <property type="match status" value="1"/>
</dbReference>
<evidence type="ECO:0000313" key="12">
    <source>
        <dbReference type="Proteomes" id="UP001596542"/>
    </source>
</evidence>
<dbReference type="EC" id="4.6.1.12" evidence="4 8"/>
<protein>
    <recommendedName>
        <fullName evidence="4 8">2-C-methyl-D-erythritol 2,4-cyclodiphosphate synthase</fullName>
        <shortName evidence="8">MECDP-synthase</shortName>
        <shortName evidence="8">MECPP-synthase</shortName>
        <shortName evidence="8">MECPS</shortName>
        <ecNumber evidence="4 8">4.6.1.12</ecNumber>
    </recommendedName>
</protein>
<evidence type="ECO:0000256" key="9">
    <source>
        <dbReference type="RuleBase" id="RU004395"/>
    </source>
</evidence>
<comment type="similarity">
    <text evidence="3 8 9">Belongs to the IspF family.</text>
</comment>
<comment type="subunit">
    <text evidence="8">Homotrimer.</text>
</comment>
<dbReference type="RefSeq" id="WP_382271049.1">
    <property type="nucleotide sequence ID" value="NZ_JBHTBU010000001.1"/>
</dbReference>
<evidence type="ECO:0000256" key="2">
    <source>
        <dbReference type="ARBA" id="ARBA00004709"/>
    </source>
</evidence>
<dbReference type="Proteomes" id="UP001596542">
    <property type="component" value="Unassembled WGS sequence"/>
</dbReference>
<feature type="binding site" evidence="8">
    <location>
        <begin position="18"/>
        <end position="20"/>
    </location>
    <ligand>
        <name>4-CDP-2-C-methyl-D-erythritol 2-phosphate</name>
        <dbReference type="ChEBI" id="CHEBI:57919"/>
    </ligand>
</feature>
<evidence type="ECO:0000259" key="10">
    <source>
        <dbReference type="Pfam" id="PF02542"/>
    </source>
</evidence>
<evidence type="ECO:0000256" key="4">
    <source>
        <dbReference type="ARBA" id="ARBA00012579"/>
    </source>
</evidence>
<gene>
    <name evidence="8 11" type="primary">ispF</name>
    <name evidence="11" type="ORF">ACFQPC_06905</name>
</gene>
<evidence type="ECO:0000256" key="1">
    <source>
        <dbReference type="ARBA" id="ARBA00000200"/>
    </source>
</evidence>
<feature type="binding site" evidence="8">
    <location>
        <position position="152"/>
    </location>
    <ligand>
        <name>4-CDP-2-C-methyl-D-erythritol 2-phosphate</name>
        <dbReference type="ChEBI" id="CHEBI:57919"/>
    </ligand>
</feature>
<keyword evidence="6 8" id="KW-0414">Isoprene biosynthesis</keyword>
<proteinExistence type="inferred from homology"/>
<evidence type="ECO:0000256" key="6">
    <source>
        <dbReference type="ARBA" id="ARBA00023229"/>
    </source>
</evidence>
<sequence>MSVPQAAALPFRIGQGYDCHALVEGRKLIIGGVTIPHSTGLLGHSDADVLLHAITDALFGAAALGDIGRHFPDTAVEFAGADSRVLLREAVKRVAAAGYRIGNVDATIIAQRPKMAPHIPTMVAHIAADLGVAPDQVNIKAKTNEKLGYLGREEGIAAEAVALIYRST</sequence>
<evidence type="ECO:0000256" key="3">
    <source>
        <dbReference type="ARBA" id="ARBA00008480"/>
    </source>
</evidence>
<comment type="cofactor">
    <cofactor evidence="8">
        <name>a divalent metal cation</name>
        <dbReference type="ChEBI" id="CHEBI:60240"/>
    </cofactor>
    <text evidence="8">Binds 1 divalent metal cation per subunit.</text>
</comment>
<feature type="binding site" evidence="8">
    <location>
        <begin position="44"/>
        <end position="45"/>
    </location>
    <ligand>
        <name>4-CDP-2-C-methyl-D-erythritol 2-phosphate</name>
        <dbReference type="ChEBI" id="CHEBI:57919"/>
    </ligand>
</feature>
<comment type="catalytic activity">
    <reaction evidence="1 8 9">
        <text>4-CDP-2-C-methyl-D-erythritol 2-phosphate = 2-C-methyl-D-erythritol 2,4-cyclic diphosphate + CMP</text>
        <dbReference type="Rhea" id="RHEA:23864"/>
        <dbReference type="ChEBI" id="CHEBI:57919"/>
        <dbReference type="ChEBI" id="CHEBI:58483"/>
        <dbReference type="ChEBI" id="CHEBI:60377"/>
        <dbReference type="EC" id="4.6.1.12"/>
    </reaction>
</comment>
<dbReference type="GO" id="GO:0008685">
    <property type="term" value="F:2-C-methyl-D-erythritol 2,4-cyclodiphosphate synthase activity"/>
    <property type="evidence" value="ECO:0007669"/>
    <property type="project" value="UniProtKB-EC"/>
</dbReference>
<feature type="site" description="Transition state stabilizer" evidence="8">
    <location>
        <position position="143"/>
    </location>
</feature>
<evidence type="ECO:0000256" key="5">
    <source>
        <dbReference type="ARBA" id="ARBA00022723"/>
    </source>
</evidence>
<reference evidence="12" key="1">
    <citation type="journal article" date="2019" name="Int. J. Syst. Evol. Microbiol.">
        <title>The Global Catalogue of Microorganisms (GCM) 10K type strain sequencing project: providing services to taxonomists for standard genome sequencing and annotation.</title>
        <authorList>
            <consortium name="The Broad Institute Genomics Platform"/>
            <consortium name="The Broad Institute Genome Sequencing Center for Infectious Disease"/>
            <person name="Wu L."/>
            <person name="Ma J."/>
        </authorList>
    </citation>
    <scope>NUCLEOTIDE SEQUENCE [LARGE SCALE GENOMIC DNA]</scope>
    <source>
        <strain evidence="12">KACC 12508</strain>
    </source>
</reference>
<feature type="binding site" evidence="8">
    <location>
        <position position="20"/>
    </location>
    <ligand>
        <name>a divalent metal cation</name>
        <dbReference type="ChEBI" id="CHEBI:60240"/>
    </ligand>
</feature>
<dbReference type="InterPro" id="IPR036571">
    <property type="entry name" value="MECDP_synthase_sf"/>
</dbReference>
<comment type="caution">
    <text evidence="11">The sequence shown here is derived from an EMBL/GenBank/DDBJ whole genome shotgun (WGS) entry which is preliminary data.</text>
</comment>
<keyword evidence="12" id="KW-1185">Reference proteome</keyword>
<feature type="site" description="Transition state stabilizer" evidence="8">
    <location>
        <position position="44"/>
    </location>
</feature>
<comment type="pathway">
    <text evidence="2 8">Isoprenoid biosynthesis; isopentenyl diphosphate biosynthesis via DXP pathway; isopentenyl diphosphate from 1-deoxy-D-xylulose 5-phosphate: step 4/6.</text>
</comment>
<dbReference type="Gene3D" id="3.30.1330.50">
    <property type="entry name" value="2-C-methyl-D-erythritol 2,4-cyclodiphosphate synthase"/>
    <property type="match status" value="1"/>
</dbReference>
<dbReference type="PROSITE" id="PS01350">
    <property type="entry name" value="ISPF"/>
    <property type="match status" value="1"/>
</dbReference>
<dbReference type="Pfam" id="PF02542">
    <property type="entry name" value="YgbB"/>
    <property type="match status" value="1"/>
</dbReference>
<dbReference type="SUPFAM" id="SSF69765">
    <property type="entry name" value="IpsF-like"/>
    <property type="match status" value="1"/>
</dbReference>
<feature type="binding site" evidence="8">
    <location>
        <begin position="110"/>
        <end position="116"/>
    </location>
    <ligand>
        <name>4-CDP-2-C-methyl-D-erythritol 2-phosphate</name>
        <dbReference type="ChEBI" id="CHEBI:57919"/>
    </ligand>
</feature>
<feature type="binding site" evidence="8">
    <location>
        <begin position="66"/>
        <end position="68"/>
    </location>
    <ligand>
        <name>4-CDP-2-C-methyl-D-erythritol 2-phosphate</name>
        <dbReference type="ChEBI" id="CHEBI:57919"/>
    </ligand>
</feature>
<feature type="domain" description="2-C-methyl-D-erythritol 2,4-cyclodiphosphate synthase" evidence="10">
    <location>
        <begin position="11"/>
        <end position="164"/>
    </location>
</feature>
<keyword evidence="7 8" id="KW-0456">Lyase</keyword>
<dbReference type="InterPro" id="IPR003526">
    <property type="entry name" value="MECDP_synthase"/>
</dbReference>
<evidence type="ECO:0000256" key="7">
    <source>
        <dbReference type="ARBA" id="ARBA00023239"/>
    </source>
</evidence>
<dbReference type="HAMAP" id="MF_00107">
    <property type="entry name" value="IspF"/>
    <property type="match status" value="1"/>
</dbReference>
<comment type="caution">
    <text evidence="8">Lacks conserved residue(s) required for the propagation of feature annotation.</text>
</comment>
<organism evidence="11 12">
    <name type="scientific">Herminiimonas glaciei</name>
    <dbReference type="NCBI Taxonomy" id="523788"/>
    <lineage>
        <taxon>Bacteria</taxon>
        <taxon>Pseudomonadati</taxon>
        <taxon>Pseudomonadota</taxon>
        <taxon>Betaproteobacteria</taxon>
        <taxon>Burkholderiales</taxon>
        <taxon>Oxalobacteraceae</taxon>
        <taxon>Herminiimonas</taxon>
    </lineage>
</organism>
<dbReference type="NCBIfam" id="TIGR00151">
    <property type="entry name" value="ispF"/>
    <property type="match status" value="1"/>
</dbReference>
<accession>A0ABW2I9S3</accession>
<evidence type="ECO:0000256" key="8">
    <source>
        <dbReference type="HAMAP-Rule" id="MF_00107"/>
    </source>
</evidence>
<feature type="binding site" evidence="8">
    <location>
        <position position="52"/>
    </location>
    <ligand>
        <name>a divalent metal cation</name>
        <dbReference type="ChEBI" id="CHEBI:60240"/>
    </ligand>
</feature>
<name>A0ABW2I9S3_9BURK</name>
<dbReference type="InterPro" id="IPR020555">
    <property type="entry name" value="MECDP_synthase_CS"/>
</dbReference>